<accession>A0A0M3HZD7</accession>
<dbReference type="PANTHER" id="PTHR34401:SF6">
    <property type="entry name" value="DUF19 DOMAIN-CONTAINING PROTEIN"/>
    <property type="match status" value="1"/>
</dbReference>
<evidence type="ECO:0000313" key="2">
    <source>
        <dbReference type="WBParaSite" id="ALUE_0000904901-mRNA-1"/>
    </source>
</evidence>
<name>A0A0M3HZD7_ASCLU</name>
<organism evidence="1 2">
    <name type="scientific">Ascaris lumbricoides</name>
    <name type="common">Giant roundworm</name>
    <dbReference type="NCBI Taxonomy" id="6252"/>
    <lineage>
        <taxon>Eukaryota</taxon>
        <taxon>Metazoa</taxon>
        <taxon>Ecdysozoa</taxon>
        <taxon>Nematoda</taxon>
        <taxon>Chromadorea</taxon>
        <taxon>Rhabditida</taxon>
        <taxon>Spirurina</taxon>
        <taxon>Ascaridomorpha</taxon>
        <taxon>Ascaridoidea</taxon>
        <taxon>Ascarididae</taxon>
        <taxon>Ascaris</taxon>
    </lineage>
</organism>
<evidence type="ECO:0000313" key="1">
    <source>
        <dbReference type="Proteomes" id="UP000036681"/>
    </source>
</evidence>
<dbReference type="Proteomes" id="UP000036681">
    <property type="component" value="Unplaced"/>
</dbReference>
<keyword evidence="1" id="KW-1185">Reference proteome</keyword>
<reference evidence="2" key="1">
    <citation type="submission" date="2017-02" db="UniProtKB">
        <authorList>
            <consortium name="WormBaseParasite"/>
        </authorList>
    </citation>
    <scope>IDENTIFICATION</scope>
</reference>
<dbReference type="WBParaSite" id="ALUE_0000904901-mRNA-1">
    <property type="protein sequence ID" value="ALUE_0000904901-mRNA-1"/>
    <property type="gene ID" value="ALUE_0000904901"/>
</dbReference>
<dbReference type="PANTHER" id="PTHR34401">
    <property type="entry name" value="PROTEIN CBG12388-RELATED"/>
    <property type="match status" value="1"/>
</dbReference>
<protein>
    <submittedName>
        <fullName evidence="2">Chondroitin proteoglycan 4 domain-containing protein</fullName>
    </submittedName>
</protein>
<sequence length="194" mass="21845">MKMMIAFFIITAIRIEGKVRRCHCDEESECRKVSLDAANECAQKCGLELKRFGDDVAAYVECFGEQRSLIVDEEACLKNKIGASCDETHGTSYIKKLDFSSLDVKFEEPKKPAGGSLVQLSFDTLVTFKKYHHCIRKCMTDAAVACYRAKNCGINVPSLATVSKWVDECSGIHPQFYPRQLQACHCMLHKHHVT</sequence>
<dbReference type="AlphaFoldDB" id="A0A0M3HZD7"/>
<proteinExistence type="predicted"/>